<keyword evidence="1" id="KW-1133">Transmembrane helix</keyword>
<organism evidence="3 4">
    <name type="scientific">Deinococcus cellulosilyticus (strain DSM 18568 / NBRC 106333 / KACC 11606 / 5516J-15)</name>
    <dbReference type="NCBI Taxonomy" id="1223518"/>
    <lineage>
        <taxon>Bacteria</taxon>
        <taxon>Thermotogati</taxon>
        <taxon>Deinococcota</taxon>
        <taxon>Deinococci</taxon>
        <taxon>Deinococcales</taxon>
        <taxon>Deinococcaceae</taxon>
        <taxon>Deinococcus</taxon>
    </lineage>
</organism>
<accession>A0A511N4X4</accession>
<proteinExistence type="predicted"/>
<dbReference type="InterPro" id="IPR029058">
    <property type="entry name" value="AB_hydrolase_fold"/>
</dbReference>
<dbReference type="PANTHER" id="PTHR43798:SF33">
    <property type="entry name" value="HYDROLASE, PUTATIVE (AFU_ORTHOLOGUE AFUA_2G14860)-RELATED"/>
    <property type="match status" value="1"/>
</dbReference>
<comment type="caution">
    <text evidence="3">The sequence shown here is derived from an EMBL/GenBank/DDBJ whole genome shotgun (WGS) entry which is preliminary data.</text>
</comment>
<reference evidence="3 4" key="1">
    <citation type="submission" date="2019-07" db="EMBL/GenBank/DDBJ databases">
        <title>Whole genome shotgun sequence of Deinococcus cellulosilyticus NBRC 106333.</title>
        <authorList>
            <person name="Hosoyama A."/>
            <person name="Uohara A."/>
            <person name="Ohji S."/>
            <person name="Ichikawa N."/>
        </authorList>
    </citation>
    <scope>NUCLEOTIDE SEQUENCE [LARGE SCALE GENOMIC DNA]</scope>
    <source>
        <strain evidence="3 4">NBRC 106333</strain>
    </source>
</reference>
<dbReference type="PRINTS" id="PR00111">
    <property type="entry name" value="ABHYDROLASE"/>
</dbReference>
<feature type="transmembrane region" description="Helical" evidence="1">
    <location>
        <begin position="7"/>
        <end position="31"/>
    </location>
</feature>
<evidence type="ECO:0000313" key="4">
    <source>
        <dbReference type="Proteomes" id="UP000321306"/>
    </source>
</evidence>
<feature type="transmembrane region" description="Helical" evidence="1">
    <location>
        <begin position="37"/>
        <end position="54"/>
    </location>
</feature>
<dbReference type="Gene3D" id="3.40.50.1820">
    <property type="entry name" value="alpha/beta hydrolase"/>
    <property type="match status" value="1"/>
</dbReference>
<keyword evidence="1" id="KW-0812">Transmembrane</keyword>
<dbReference type="Proteomes" id="UP000321306">
    <property type="component" value="Unassembled WGS sequence"/>
</dbReference>
<dbReference type="Pfam" id="PF00561">
    <property type="entry name" value="Abhydrolase_1"/>
    <property type="match status" value="1"/>
</dbReference>
<dbReference type="PANTHER" id="PTHR43798">
    <property type="entry name" value="MONOACYLGLYCEROL LIPASE"/>
    <property type="match status" value="1"/>
</dbReference>
<name>A0A511N4X4_DEIC1</name>
<evidence type="ECO:0000259" key="2">
    <source>
        <dbReference type="Pfam" id="PF00561"/>
    </source>
</evidence>
<dbReference type="InterPro" id="IPR000073">
    <property type="entry name" value="AB_hydrolase_1"/>
</dbReference>
<protein>
    <recommendedName>
        <fullName evidence="2">AB hydrolase-1 domain-containing protein</fullName>
    </recommendedName>
</protein>
<evidence type="ECO:0000313" key="3">
    <source>
        <dbReference type="EMBL" id="GEM47904.1"/>
    </source>
</evidence>
<dbReference type="AlphaFoldDB" id="A0A511N4X4"/>
<dbReference type="EMBL" id="BJXB01000016">
    <property type="protein sequence ID" value="GEM47904.1"/>
    <property type="molecule type" value="Genomic_DNA"/>
</dbReference>
<feature type="domain" description="AB hydrolase-1" evidence="2">
    <location>
        <begin position="103"/>
        <end position="202"/>
    </location>
</feature>
<dbReference type="InterPro" id="IPR050266">
    <property type="entry name" value="AB_hydrolase_sf"/>
</dbReference>
<dbReference type="RefSeq" id="WP_186816099.1">
    <property type="nucleotide sequence ID" value="NZ_BJXB01000016.1"/>
</dbReference>
<keyword evidence="4" id="KW-1185">Reference proteome</keyword>
<dbReference type="SUPFAM" id="SSF53474">
    <property type="entry name" value="alpha/beta-Hydrolases"/>
    <property type="match status" value="1"/>
</dbReference>
<sequence>MFPVTLLFMWLIGLLSVAILYGGGYYIWMWYEREIDATWPLVLGIALLLFGLLGRPLMMLFLGKQPEAHEQEPRMERCKETHLISRPDGTELFVEMCGPENAPVLVLTHGWGMNATEWFYAKRHLSDSYRLVMWDLPGLGNSRGPRTRNWDIDKMAGDLEAVLSVTGESKVVLLGHSIGGMITLKFCELFPEHLQEKVVGVILNHTTYTNPVKTARGGKFWRAVQEPLLKPICYLTLWTWPISWAMNWLSYLNGTLHLMNHLTQFGQSETKGMLEFATRYNVISSPAVAVRGMFGMMKYDASEVLEKIPVPTLVILGHDDVVTIPEANHHIAQHVPHARELVLNPGGHLGLIEKHQFWVSEVKGFTRDCFNASFRVAPQRQNQGQKQGNKRNAFGQ</sequence>
<evidence type="ECO:0000256" key="1">
    <source>
        <dbReference type="SAM" id="Phobius"/>
    </source>
</evidence>
<gene>
    <name evidence="3" type="ORF">DC3_35390</name>
</gene>
<dbReference type="GO" id="GO:0016020">
    <property type="term" value="C:membrane"/>
    <property type="evidence" value="ECO:0007669"/>
    <property type="project" value="TreeGrafter"/>
</dbReference>
<keyword evidence="1" id="KW-0472">Membrane</keyword>